<dbReference type="Proteomes" id="UP000284557">
    <property type="component" value="Unassembled WGS sequence"/>
</dbReference>
<sequence length="330" mass="36254">MPKTMVHIDVIQTAIQLACRAPSLHNTQPWRWIVDLGASAGDLHLYLDRTRCVTRTDGAGREAIISCGAALDHFRVAMASAGWMTRIERIPDPDNPDHLAAITFSPRTVVVVGDRRRADAILQRRTDRLPFETPPNWSQFARMLNTVIADRAVLLDVIDDVMRPKLADASALSDALRIYDSAYQTELDWWTAPFTLEDGVPRSALVSAADSDRVDIGRTFPVVAERASRPGLQEDQAKVLALSTARDTPKNLLRCGELLSEVLLEATLAGMATCTITHMLELTASREVVGAAIGRSHPQALIRVGLAPTFGRIPPPTPRRSLADVFEIRS</sequence>
<dbReference type="PANTHER" id="PTHR23026:SF123">
    <property type="entry name" value="NAD(P)H NITROREDUCTASE RV3131-RELATED"/>
    <property type="match status" value="1"/>
</dbReference>
<evidence type="ECO:0000313" key="2">
    <source>
        <dbReference type="EMBL" id="RIT43811.1"/>
    </source>
</evidence>
<dbReference type="NCBIfam" id="NF047509">
    <property type="entry name" value="Rv3131_FMN_oxido"/>
    <property type="match status" value="1"/>
</dbReference>
<dbReference type="Gene3D" id="3.40.109.10">
    <property type="entry name" value="NADH Oxidase"/>
    <property type="match status" value="2"/>
</dbReference>
<reference evidence="2 4" key="2">
    <citation type="submission" date="2018-08" db="EMBL/GenBank/DDBJ databases">
        <title>Linezolid Resistance in Mycobacterium abscessus: MIC Distribution and Comprehensive Investigation of Resistance Mechanisms.</title>
        <authorList>
            <person name="Ye M."/>
            <person name="Xu L."/>
            <person name="Zou Y."/>
            <person name="Li B."/>
            <person name="Guo Q."/>
            <person name="Zhang Y."/>
            <person name="Zhan M."/>
            <person name="Xu B."/>
            <person name="Yu F."/>
            <person name="Zhang Z."/>
            <person name="Chu H."/>
        </authorList>
    </citation>
    <scope>NUCLEOTIDE SEQUENCE [LARGE SCALE GENOMIC DNA]</scope>
    <source>
        <strain evidence="2 4">G143</strain>
    </source>
</reference>
<comment type="caution">
    <text evidence="1">The sequence shown here is derived from an EMBL/GenBank/DDBJ whole genome shotgun (WGS) entry which is preliminary data.</text>
</comment>
<dbReference type="EMBL" id="CSUW01000003">
    <property type="protein sequence ID" value="CPT16550.1"/>
    <property type="molecule type" value="Genomic_DNA"/>
</dbReference>
<dbReference type="EMBL" id="QXBN01000001">
    <property type="protein sequence ID" value="RIT43811.1"/>
    <property type="molecule type" value="Genomic_DNA"/>
</dbReference>
<dbReference type="Proteomes" id="UP000038487">
    <property type="component" value="Unassembled WGS sequence"/>
</dbReference>
<accession>A0A0U0WRW3</accession>
<evidence type="ECO:0000313" key="1">
    <source>
        <dbReference type="EMBL" id="CPT16550.1"/>
    </source>
</evidence>
<proteinExistence type="predicted"/>
<name>A0A0U0WRW3_9MYCO</name>
<dbReference type="AlphaFoldDB" id="A0A0U0WRW3"/>
<dbReference type="RefSeq" id="WP_005080366.1">
    <property type="nucleotide sequence ID" value="NZ_CM125927.1"/>
</dbReference>
<reference evidence="1 3" key="1">
    <citation type="submission" date="2015-03" db="EMBL/GenBank/DDBJ databases">
        <authorList>
            <consortium name="Pathogen Informatics"/>
            <person name="Murphy D."/>
        </authorList>
    </citation>
    <scope>NUCLEOTIDE SEQUENCE [LARGE SCALE GENOMIC DNA]</scope>
    <source>
        <strain evidence="1 3">PAP036</strain>
    </source>
</reference>
<organism evidence="1 3">
    <name type="scientific">Mycobacteroides abscessus</name>
    <dbReference type="NCBI Taxonomy" id="36809"/>
    <lineage>
        <taxon>Bacteria</taxon>
        <taxon>Bacillati</taxon>
        <taxon>Actinomycetota</taxon>
        <taxon>Actinomycetes</taxon>
        <taxon>Mycobacteriales</taxon>
        <taxon>Mycobacteriaceae</taxon>
        <taxon>Mycobacteroides</taxon>
    </lineage>
</organism>
<dbReference type="GeneID" id="93380844"/>
<dbReference type="SUPFAM" id="SSF55469">
    <property type="entry name" value="FMN-dependent nitroreductase-like"/>
    <property type="match status" value="2"/>
</dbReference>
<evidence type="ECO:0000313" key="4">
    <source>
        <dbReference type="Proteomes" id="UP000284557"/>
    </source>
</evidence>
<protein>
    <submittedName>
        <fullName evidence="1 2">NAD(P)H nitroreductase</fullName>
    </submittedName>
</protein>
<dbReference type="InterPro" id="IPR000415">
    <property type="entry name" value="Nitroreductase-like"/>
</dbReference>
<dbReference type="InterPro" id="IPR050627">
    <property type="entry name" value="Nitroreductase/BluB"/>
</dbReference>
<gene>
    <name evidence="1" type="primary">acg</name>
    <name evidence="2" type="ORF">D2E76_01840</name>
    <name evidence="1" type="ORF">ERS075527_01429</name>
</gene>
<dbReference type="PANTHER" id="PTHR23026">
    <property type="entry name" value="NADPH NITROREDUCTASE"/>
    <property type="match status" value="1"/>
</dbReference>
<evidence type="ECO:0000313" key="3">
    <source>
        <dbReference type="Proteomes" id="UP000038487"/>
    </source>
</evidence>
<dbReference type="GO" id="GO:0016491">
    <property type="term" value="F:oxidoreductase activity"/>
    <property type="evidence" value="ECO:0007669"/>
    <property type="project" value="InterPro"/>
</dbReference>